<organism evidence="3 4">
    <name type="scientific">Conidiobolus coronatus (strain ATCC 28846 / CBS 209.66 / NRRL 28638)</name>
    <name type="common">Delacroixia coronata</name>
    <dbReference type="NCBI Taxonomy" id="796925"/>
    <lineage>
        <taxon>Eukaryota</taxon>
        <taxon>Fungi</taxon>
        <taxon>Fungi incertae sedis</taxon>
        <taxon>Zoopagomycota</taxon>
        <taxon>Entomophthoromycotina</taxon>
        <taxon>Entomophthoromycetes</taxon>
        <taxon>Entomophthorales</taxon>
        <taxon>Ancylistaceae</taxon>
        <taxon>Conidiobolus</taxon>
    </lineage>
</organism>
<feature type="non-terminal residue" evidence="3">
    <location>
        <position position="1"/>
    </location>
</feature>
<keyword evidence="4" id="KW-1185">Reference proteome</keyword>
<feature type="compositionally biased region" description="Basic and acidic residues" evidence="1">
    <location>
        <begin position="15"/>
        <end position="27"/>
    </location>
</feature>
<dbReference type="CDD" id="cd05379">
    <property type="entry name" value="CAP_bacterial"/>
    <property type="match status" value="1"/>
</dbReference>
<dbReference type="InterPro" id="IPR035940">
    <property type="entry name" value="CAP_sf"/>
</dbReference>
<dbReference type="Proteomes" id="UP000070444">
    <property type="component" value="Unassembled WGS sequence"/>
</dbReference>
<dbReference type="Pfam" id="PF00188">
    <property type="entry name" value="CAP"/>
    <property type="match status" value="1"/>
</dbReference>
<dbReference type="Gene3D" id="3.40.33.10">
    <property type="entry name" value="CAP"/>
    <property type="match status" value="1"/>
</dbReference>
<dbReference type="AlphaFoldDB" id="A0A137NUS5"/>
<dbReference type="InterPro" id="IPR014044">
    <property type="entry name" value="CAP_dom"/>
</dbReference>
<name>A0A137NUS5_CONC2</name>
<dbReference type="STRING" id="796925.A0A137NUS5"/>
<proteinExistence type="predicted"/>
<evidence type="ECO:0000256" key="1">
    <source>
        <dbReference type="SAM" id="MobiDB-lite"/>
    </source>
</evidence>
<dbReference type="OrthoDB" id="568194at2759"/>
<reference evidence="3 4" key="1">
    <citation type="journal article" date="2015" name="Genome Biol. Evol.">
        <title>Phylogenomic analyses indicate that early fungi evolved digesting cell walls of algal ancestors of land plants.</title>
        <authorList>
            <person name="Chang Y."/>
            <person name="Wang S."/>
            <person name="Sekimoto S."/>
            <person name="Aerts A.L."/>
            <person name="Choi C."/>
            <person name="Clum A."/>
            <person name="LaButti K.M."/>
            <person name="Lindquist E.A."/>
            <person name="Yee Ngan C."/>
            <person name="Ohm R.A."/>
            <person name="Salamov A.A."/>
            <person name="Grigoriev I.V."/>
            <person name="Spatafora J.W."/>
            <person name="Berbee M.L."/>
        </authorList>
    </citation>
    <scope>NUCLEOTIDE SEQUENCE [LARGE SCALE GENOMIC DNA]</scope>
    <source>
        <strain evidence="3 4">NRRL 28638</strain>
    </source>
</reference>
<dbReference type="EMBL" id="KQ964711">
    <property type="protein sequence ID" value="KXN66553.1"/>
    <property type="molecule type" value="Genomic_DNA"/>
</dbReference>
<feature type="region of interest" description="Disordered" evidence="1">
    <location>
        <begin position="1"/>
        <end position="27"/>
    </location>
</feature>
<feature type="domain" description="SCP" evidence="2">
    <location>
        <begin position="1"/>
        <end position="78"/>
    </location>
</feature>
<evidence type="ECO:0000259" key="2">
    <source>
        <dbReference type="Pfam" id="PF00188"/>
    </source>
</evidence>
<protein>
    <submittedName>
        <fullName evidence="3">SCP-like extracellular</fullName>
    </submittedName>
</protein>
<evidence type="ECO:0000313" key="4">
    <source>
        <dbReference type="Proteomes" id="UP000070444"/>
    </source>
</evidence>
<dbReference type="PANTHER" id="PTHR31157">
    <property type="entry name" value="SCP DOMAIN-CONTAINING PROTEIN"/>
    <property type="match status" value="1"/>
</dbReference>
<gene>
    <name evidence="3" type="ORF">CONCODRAFT_11560</name>
</gene>
<dbReference type="SUPFAM" id="SSF55797">
    <property type="entry name" value="PR-1-like"/>
    <property type="match status" value="1"/>
</dbReference>
<evidence type="ECO:0000313" key="3">
    <source>
        <dbReference type="EMBL" id="KXN66553.1"/>
    </source>
</evidence>
<accession>A0A137NUS5</accession>
<sequence>HSKDQFAQGKMTHSGSDKSSVKQRADRAGYKWKSIGENVAHNQKNEYEVTQAWWDSPGHRKNMMNGKFVNVGFGYYKGYWTEVLGTK</sequence>
<dbReference type="PANTHER" id="PTHR31157:SF1">
    <property type="entry name" value="SCP DOMAIN-CONTAINING PROTEIN"/>
    <property type="match status" value="1"/>
</dbReference>